<dbReference type="AlphaFoldDB" id="A0A931B216"/>
<sequence length="362" mass="37971">MSATTHRALVRRPADDLGRTTVEVAEVPTPRLEAGDVLLAPVNVGICGTDWQILRGLRDDPTHVLGHEGVAYVVESGASGLPEGTPVTVNPTHPEDPSFLLGHNLPGLWAERTRIPVAAVRAGLIVPVAADAAQPRVAALAEPLASARYGMRIARHAVRPAALVIWGDGIVGRLAGELWRTELPDLPCHLVGHGDDATDPSAAVLPQLLSRLPSPVVAVIATPRTGTQEALQELERHVPGTLLVDVHGGLEPGPIQLTAGDIDVAAIRAANCGGAPWPPPVREFARPHGRLLLCGHRGVAGEDLRHAVDLLRTQPDLGSGLLSHQVGLEEAADLVNSVLASGTRRFAGRRVLKAAIQVGGRP</sequence>
<dbReference type="GO" id="GO:0016491">
    <property type="term" value="F:oxidoreductase activity"/>
    <property type="evidence" value="ECO:0007669"/>
    <property type="project" value="UniProtKB-KW"/>
</dbReference>
<organism evidence="3 4">
    <name type="scientific">Streptacidiphilus fuscans</name>
    <dbReference type="NCBI Taxonomy" id="2789292"/>
    <lineage>
        <taxon>Bacteria</taxon>
        <taxon>Bacillati</taxon>
        <taxon>Actinomycetota</taxon>
        <taxon>Actinomycetes</taxon>
        <taxon>Kitasatosporales</taxon>
        <taxon>Streptomycetaceae</taxon>
        <taxon>Streptacidiphilus</taxon>
    </lineage>
</organism>
<dbReference type="PANTHER" id="PTHR43189:SF1">
    <property type="entry name" value="ZINC-TYPE ALCOHOL DEHYDROGENASE-LIKE PROTEIN C1198.01"/>
    <property type="match status" value="1"/>
</dbReference>
<dbReference type="Proteomes" id="UP000657385">
    <property type="component" value="Unassembled WGS sequence"/>
</dbReference>
<dbReference type="InterPro" id="IPR013154">
    <property type="entry name" value="ADH-like_N"/>
</dbReference>
<evidence type="ECO:0000313" key="4">
    <source>
        <dbReference type="Proteomes" id="UP000657385"/>
    </source>
</evidence>
<evidence type="ECO:0000259" key="2">
    <source>
        <dbReference type="Pfam" id="PF08240"/>
    </source>
</evidence>
<keyword evidence="1" id="KW-0560">Oxidoreductase</keyword>
<comment type="caution">
    <text evidence="3">The sequence shown here is derived from an EMBL/GenBank/DDBJ whole genome shotgun (WGS) entry which is preliminary data.</text>
</comment>
<protein>
    <submittedName>
        <fullName evidence="3">Alcohol dehydrogenase catalytic domain-containing protein</fullName>
    </submittedName>
</protein>
<dbReference type="RefSeq" id="WP_196192676.1">
    <property type="nucleotide sequence ID" value="NZ_JADPRT010000002.1"/>
</dbReference>
<evidence type="ECO:0000313" key="3">
    <source>
        <dbReference type="EMBL" id="MBF9067501.1"/>
    </source>
</evidence>
<gene>
    <name evidence="3" type="ORF">I2501_05540</name>
</gene>
<reference evidence="3" key="1">
    <citation type="submission" date="2020-11" db="EMBL/GenBank/DDBJ databases">
        <title>Isolation and identification of active actinomycetes.</title>
        <authorList>
            <person name="Yu B."/>
        </authorList>
    </citation>
    <scope>NUCLEOTIDE SEQUENCE</scope>
    <source>
        <strain evidence="3">NEAU-YB345</strain>
    </source>
</reference>
<dbReference type="Gene3D" id="3.90.180.10">
    <property type="entry name" value="Medium-chain alcohol dehydrogenases, catalytic domain"/>
    <property type="match status" value="1"/>
</dbReference>
<name>A0A931B216_9ACTN</name>
<proteinExistence type="predicted"/>
<dbReference type="EMBL" id="JADPRT010000002">
    <property type="protein sequence ID" value="MBF9067501.1"/>
    <property type="molecule type" value="Genomic_DNA"/>
</dbReference>
<dbReference type="Pfam" id="PF08240">
    <property type="entry name" value="ADH_N"/>
    <property type="match status" value="1"/>
</dbReference>
<feature type="domain" description="Alcohol dehydrogenase-like N-terminal" evidence="2">
    <location>
        <begin position="34"/>
        <end position="116"/>
    </location>
</feature>
<dbReference type="SUPFAM" id="SSF50129">
    <property type="entry name" value="GroES-like"/>
    <property type="match status" value="1"/>
</dbReference>
<keyword evidence="4" id="KW-1185">Reference proteome</keyword>
<accession>A0A931B216</accession>
<dbReference type="PANTHER" id="PTHR43189">
    <property type="entry name" value="ZINC-TYPE ALCOHOL DEHYDROGENASE-LIKE PROTEIN C1198.01-RELATED"/>
    <property type="match status" value="1"/>
</dbReference>
<dbReference type="InterPro" id="IPR011032">
    <property type="entry name" value="GroES-like_sf"/>
</dbReference>
<evidence type="ECO:0000256" key="1">
    <source>
        <dbReference type="ARBA" id="ARBA00023002"/>
    </source>
</evidence>